<comment type="caution">
    <text evidence="2">The sequence shown here is derived from an EMBL/GenBank/DDBJ whole genome shotgun (WGS) entry which is preliminary data.</text>
</comment>
<feature type="transmembrane region" description="Helical" evidence="1">
    <location>
        <begin position="18"/>
        <end position="39"/>
    </location>
</feature>
<dbReference type="EMBL" id="SGKC01000028">
    <property type="protein sequence ID" value="NEZ92953.1"/>
    <property type="molecule type" value="Genomic_DNA"/>
</dbReference>
<organism evidence="2 5">
    <name type="scientific">Clostridium botulinum</name>
    <dbReference type="NCBI Taxonomy" id="1491"/>
    <lineage>
        <taxon>Bacteria</taxon>
        <taxon>Bacillati</taxon>
        <taxon>Bacillota</taxon>
        <taxon>Clostridia</taxon>
        <taxon>Eubacteriales</taxon>
        <taxon>Clostridiaceae</taxon>
        <taxon>Clostridium</taxon>
    </lineage>
</organism>
<dbReference type="EMBL" id="SWOY01000003">
    <property type="protein sequence ID" value="NFG17155.1"/>
    <property type="molecule type" value="Genomic_DNA"/>
</dbReference>
<name>A0A6B4A639_CLOBO</name>
<evidence type="ECO:0000313" key="4">
    <source>
        <dbReference type="EMBL" id="NFI19825.1"/>
    </source>
</evidence>
<keyword evidence="1" id="KW-0472">Membrane</keyword>
<dbReference type="AlphaFoldDB" id="A0A6B4A639"/>
<evidence type="ECO:0000313" key="5">
    <source>
        <dbReference type="Proteomes" id="UP000473887"/>
    </source>
</evidence>
<evidence type="ECO:0000313" key="7">
    <source>
        <dbReference type="Proteomes" id="UP000482543"/>
    </source>
</evidence>
<dbReference type="Proteomes" id="UP000482543">
    <property type="component" value="Unassembled WGS sequence"/>
</dbReference>
<evidence type="ECO:0000256" key="1">
    <source>
        <dbReference type="SAM" id="Phobius"/>
    </source>
</evidence>
<keyword evidence="1" id="KW-1133">Transmembrane helix</keyword>
<gene>
    <name evidence="2" type="ORF">EXM69_13610</name>
    <name evidence="3" type="ORF">FC794_10185</name>
    <name evidence="4" type="ORF">FC964_00150</name>
</gene>
<dbReference type="Proteomes" id="UP000478995">
    <property type="component" value="Unassembled WGS sequence"/>
</dbReference>
<dbReference type="EMBL" id="SWRJ01000001">
    <property type="protein sequence ID" value="NFI19825.1"/>
    <property type="molecule type" value="Genomic_DNA"/>
</dbReference>
<reference evidence="6 7" key="2">
    <citation type="submission" date="2019-04" db="EMBL/GenBank/DDBJ databases">
        <title>Genome sequencing of Clostridium botulinum Groups I-IV and Clostridium butyricum.</title>
        <authorList>
            <person name="Brunt J."/>
            <person name="Van Vliet A.H.M."/>
            <person name="Stringer S.C."/>
            <person name="Carter A.T."/>
            <person name="Peck M.W."/>
        </authorList>
    </citation>
    <scope>NUCLEOTIDE SEQUENCE [LARGE SCALE GENOMIC DNA]</scope>
    <source>
        <strain evidence="4 7">IFR 15/034</strain>
        <strain evidence="3 6">IFR 18/037</strain>
    </source>
</reference>
<reference evidence="2 5" key="1">
    <citation type="submission" date="2019-02" db="EMBL/GenBank/DDBJ databases">
        <title>Genome sequencing of Clostridium botulinum clinical isolates.</title>
        <authorList>
            <person name="Brunt J."/>
            <person name="Van Vliet A.H.M."/>
            <person name="Stringer S.C."/>
            <person name="Grant K.A."/>
            <person name="Carter A.C."/>
            <person name="Peck M.W."/>
        </authorList>
    </citation>
    <scope>NUCLEOTIDE SEQUENCE [LARGE SCALE GENOMIC DNA]</scope>
    <source>
        <strain evidence="2 5">H142660711</strain>
    </source>
</reference>
<evidence type="ECO:0000313" key="2">
    <source>
        <dbReference type="EMBL" id="NEZ92953.1"/>
    </source>
</evidence>
<evidence type="ECO:0000313" key="3">
    <source>
        <dbReference type="EMBL" id="NFG17155.1"/>
    </source>
</evidence>
<evidence type="ECO:0000313" key="6">
    <source>
        <dbReference type="Proteomes" id="UP000478995"/>
    </source>
</evidence>
<keyword evidence="1" id="KW-0812">Transmembrane</keyword>
<proteinExistence type="predicted"/>
<protein>
    <submittedName>
        <fullName evidence="2">Uncharacterized protein</fullName>
    </submittedName>
</protein>
<accession>A0A6B4A639</accession>
<dbReference type="Proteomes" id="UP000473887">
    <property type="component" value="Unassembled WGS sequence"/>
</dbReference>
<sequence length="42" mass="4918">MIVSKIIIGIYDTSSVKIYIILKLIFIMCTIKLLFIIHLQKH</sequence>